<dbReference type="Proteomes" id="UP000694392">
    <property type="component" value="Unplaced"/>
</dbReference>
<reference evidence="23" key="1">
    <citation type="submission" date="2025-08" db="UniProtKB">
        <authorList>
            <consortium name="Ensembl"/>
        </authorList>
    </citation>
    <scope>IDENTIFICATION</scope>
</reference>
<keyword evidence="13" id="KW-0325">Glycoprotein</keyword>
<comment type="pathway">
    <text evidence="2">Glycerolipid metabolism; triacylglycerol biosynthesis.</text>
</comment>
<dbReference type="GO" id="GO:0005789">
    <property type="term" value="C:endoplasmic reticulum membrane"/>
    <property type="evidence" value="ECO:0007669"/>
    <property type="project" value="UniProtKB-SubCell"/>
</dbReference>
<evidence type="ECO:0000256" key="4">
    <source>
        <dbReference type="ARBA" id="ARBA00005420"/>
    </source>
</evidence>
<dbReference type="Ensembl" id="ENSSPUT00000003046.1">
    <property type="protein sequence ID" value="ENSSPUP00000002873.1"/>
    <property type="gene ID" value="ENSSPUG00000002197.1"/>
</dbReference>
<sequence length="310" mass="35627">MKIEFAPLCVPLERRLQTLSVLQWVFSFLFLELCCCGIFVFLLFGDYWFVSVLYALWLYFDWETPELVKTEDLDPRQNYLFGVHPHGIFVTGAFGNFCTEYSSFKELFPGFTPYIHFLSSMLKWPFYRDYLMCAGIVSSSKKSVSHVLNNDSGGNVSVILIGGAEESLYAQPGEFTLTIHKRRGFINLALKYGAQLVPVFSFGENDLYTQIAASNGSWFRILQARLQKMLGFALPVFHGRGIFQYNFGLLPYRKPIYTVVGKPIVVKQNQNPTPEEIDQLHQTYLQELQKLFEENKGKNGIPEHKTLVFI</sequence>
<dbReference type="GO" id="GO:0006651">
    <property type="term" value="P:diacylglycerol biosynthetic process"/>
    <property type="evidence" value="ECO:0007669"/>
    <property type="project" value="TreeGrafter"/>
</dbReference>
<reference evidence="23" key="2">
    <citation type="submission" date="2025-09" db="UniProtKB">
        <authorList>
            <consortium name="Ensembl"/>
        </authorList>
    </citation>
    <scope>IDENTIFICATION</scope>
</reference>
<evidence type="ECO:0000256" key="22">
    <source>
        <dbReference type="RuleBase" id="RU367023"/>
    </source>
</evidence>
<dbReference type="GO" id="GO:0006071">
    <property type="term" value="P:glycerol metabolic process"/>
    <property type="evidence" value="ECO:0007669"/>
    <property type="project" value="UniProtKB-KW"/>
</dbReference>
<dbReference type="EC" id="2.3.1.-" evidence="22"/>
<keyword evidence="24" id="KW-1185">Reference proteome</keyword>
<dbReference type="AlphaFoldDB" id="A0A8D0G9Y9"/>
<keyword evidence="10 22" id="KW-1133">Transmembrane helix</keyword>
<evidence type="ECO:0000256" key="20">
    <source>
        <dbReference type="ARBA" id="ARBA00047737"/>
    </source>
</evidence>
<evidence type="ECO:0000256" key="12">
    <source>
        <dbReference type="ARBA" id="ARBA00023136"/>
    </source>
</evidence>
<organism evidence="23 24">
    <name type="scientific">Sphenodon punctatus</name>
    <name type="common">Tuatara</name>
    <name type="synonym">Hatteria punctata</name>
    <dbReference type="NCBI Taxonomy" id="8508"/>
    <lineage>
        <taxon>Eukaryota</taxon>
        <taxon>Metazoa</taxon>
        <taxon>Chordata</taxon>
        <taxon>Craniata</taxon>
        <taxon>Vertebrata</taxon>
        <taxon>Euteleostomi</taxon>
        <taxon>Lepidosauria</taxon>
        <taxon>Sphenodontia</taxon>
        <taxon>Sphenodontidae</taxon>
        <taxon>Sphenodon</taxon>
    </lineage>
</organism>
<dbReference type="PANTHER" id="PTHR12317">
    <property type="entry name" value="DIACYLGLYCEROL O-ACYLTRANSFERASE"/>
    <property type="match status" value="1"/>
</dbReference>
<evidence type="ECO:0000256" key="5">
    <source>
        <dbReference type="ARBA" id="ARBA00022516"/>
    </source>
</evidence>
<dbReference type="GeneTree" id="ENSGT01030000234582"/>
<evidence type="ECO:0000256" key="1">
    <source>
        <dbReference type="ARBA" id="ARBA00004477"/>
    </source>
</evidence>
<comment type="caution">
    <text evidence="22">Lacks conserved residue(s) required for the propagation of feature annotation.</text>
</comment>
<comment type="catalytic activity">
    <reaction evidence="17">
        <text>a 1-acylglycerol + an acyl-CoA = a 1,3-diacylglycerol + CoA</text>
        <dbReference type="Rhea" id="RHEA:77571"/>
        <dbReference type="ChEBI" id="CHEBI:35759"/>
        <dbReference type="ChEBI" id="CHEBI:47777"/>
        <dbReference type="ChEBI" id="CHEBI:57287"/>
        <dbReference type="ChEBI" id="CHEBI:58342"/>
    </reaction>
    <physiologicalReaction direction="left-to-right" evidence="17">
        <dbReference type="Rhea" id="RHEA:77572"/>
    </physiologicalReaction>
</comment>
<keyword evidence="9 22" id="KW-0256">Endoplasmic reticulum</keyword>
<keyword evidence="8" id="KW-0319">Glycerol metabolism</keyword>
<keyword evidence="12 22" id="KW-0472">Membrane</keyword>
<comment type="catalytic activity">
    <reaction evidence="20">
        <text>a 3-acyl-sn-glycerol + an acyl-CoA = a 1,3-diacyl-sn-glycerol + CoA</text>
        <dbReference type="Rhea" id="RHEA:77555"/>
        <dbReference type="ChEBI" id="CHEBI:57287"/>
        <dbReference type="ChEBI" id="CHEBI:58342"/>
        <dbReference type="ChEBI" id="CHEBI:64760"/>
        <dbReference type="ChEBI" id="CHEBI:77272"/>
    </reaction>
    <physiologicalReaction direction="left-to-right" evidence="20">
        <dbReference type="Rhea" id="RHEA:77556"/>
    </physiologicalReaction>
</comment>
<evidence type="ECO:0000256" key="9">
    <source>
        <dbReference type="ARBA" id="ARBA00022824"/>
    </source>
</evidence>
<evidence type="ECO:0000256" key="11">
    <source>
        <dbReference type="ARBA" id="ARBA00023098"/>
    </source>
</evidence>
<evidence type="ECO:0000256" key="15">
    <source>
        <dbReference type="ARBA" id="ARBA00043656"/>
    </source>
</evidence>
<dbReference type="Pfam" id="PF03982">
    <property type="entry name" value="DAGAT"/>
    <property type="match status" value="1"/>
</dbReference>
<comment type="catalytic activity">
    <reaction evidence="21">
        <text>a 1-acyl-sn-glycerol + an acyl-CoA = a 1,3-diacyl-sn-glycerol + CoA</text>
        <dbReference type="Rhea" id="RHEA:77559"/>
        <dbReference type="ChEBI" id="CHEBI:57287"/>
        <dbReference type="ChEBI" id="CHEBI:58342"/>
        <dbReference type="ChEBI" id="CHEBI:64683"/>
        <dbReference type="ChEBI" id="CHEBI:77272"/>
    </reaction>
    <physiologicalReaction direction="left-to-right" evidence="21">
        <dbReference type="Rhea" id="RHEA:77560"/>
    </physiologicalReaction>
</comment>
<evidence type="ECO:0000256" key="3">
    <source>
        <dbReference type="ARBA" id="ARBA00005189"/>
    </source>
</evidence>
<evidence type="ECO:0000256" key="2">
    <source>
        <dbReference type="ARBA" id="ARBA00004771"/>
    </source>
</evidence>
<keyword evidence="6 22" id="KW-0808">Transferase</keyword>
<evidence type="ECO:0000256" key="13">
    <source>
        <dbReference type="ARBA" id="ARBA00023180"/>
    </source>
</evidence>
<evidence type="ECO:0000256" key="21">
    <source>
        <dbReference type="ARBA" id="ARBA00049073"/>
    </source>
</evidence>
<keyword evidence="5" id="KW-0444">Lipid biosynthesis</keyword>
<dbReference type="InterPro" id="IPR007130">
    <property type="entry name" value="DAGAT"/>
</dbReference>
<evidence type="ECO:0000256" key="16">
    <source>
        <dbReference type="ARBA" id="ARBA00043663"/>
    </source>
</evidence>
<evidence type="ECO:0000256" key="7">
    <source>
        <dbReference type="ARBA" id="ARBA00022692"/>
    </source>
</evidence>
<dbReference type="GO" id="GO:0003846">
    <property type="term" value="F:2-acylglycerol O-acyltransferase activity"/>
    <property type="evidence" value="ECO:0007669"/>
    <property type="project" value="UniProtKB-EC"/>
</dbReference>
<evidence type="ECO:0000256" key="14">
    <source>
        <dbReference type="ARBA" id="ARBA00023315"/>
    </source>
</evidence>
<evidence type="ECO:0000256" key="8">
    <source>
        <dbReference type="ARBA" id="ARBA00022798"/>
    </source>
</evidence>
<dbReference type="PANTHER" id="PTHR12317:SF26">
    <property type="entry name" value="2-ACYLGLYCEROL O-ACYLTRANSFERASE 1"/>
    <property type="match status" value="1"/>
</dbReference>
<dbReference type="CDD" id="cd07987">
    <property type="entry name" value="LPLAT_MGAT-like"/>
    <property type="match status" value="1"/>
</dbReference>
<evidence type="ECO:0000313" key="23">
    <source>
        <dbReference type="Ensembl" id="ENSSPUP00000002873.1"/>
    </source>
</evidence>
<accession>A0A8D0G9Y9</accession>
<feature type="transmembrane region" description="Helical" evidence="22">
    <location>
        <begin position="21"/>
        <end position="44"/>
    </location>
</feature>
<keyword evidence="14" id="KW-0012">Acyltransferase</keyword>
<evidence type="ECO:0000256" key="17">
    <source>
        <dbReference type="ARBA" id="ARBA00043685"/>
    </source>
</evidence>
<dbReference type="GO" id="GO:0019432">
    <property type="term" value="P:triglyceride biosynthetic process"/>
    <property type="evidence" value="ECO:0007669"/>
    <property type="project" value="TreeGrafter"/>
</dbReference>
<evidence type="ECO:0000313" key="24">
    <source>
        <dbReference type="Proteomes" id="UP000694392"/>
    </source>
</evidence>
<comment type="catalytic activity">
    <reaction evidence="19">
        <text>a 2-acylglycerol + an acyl-CoA = a 1,2-diacylglycerol + CoA</text>
        <dbReference type="Rhea" id="RHEA:16741"/>
        <dbReference type="ChEBI" id="CHEBI:17389"/>
        <dbReference type="ChEBI" id="CHEBI:49172"/>
        <dbReference type="ChEBI" id="CHEBI:57287"/>
        <dbReference type="ChEBI" id="CHEBI:58342"/>
        <dbReference type="EC" id="2.3.1.22"/>
    </reaction>
    <physiologicalReaction direction="left-to-right" evidence="19">
        <dbReference type="Rhea" id="RHEA:16742"/>
    </physiologicalReaction>
</comment>
<evidence type="ECO:0000256" key="10">
    <source>
        <dbReference type="ARBA" id="ARBA00022989"/>
    </source>
</evidence>
<keyword evidence="7 22" id="KW-0812">Transmembrane</keyword>
<evidence type="ECO:0000256" key="18">
    <source>
        <dbReference type="ARBA" id="ARBA00043696"/>
    </source>
</evidence>
<dbReference type="GO" id="GO:0004144">
    <property type="term" value="F:diacylglycerol O-acyltransferase activity"/>
    <property type="evidence" value="ECO:0007669"/>
    <property type="project" value="TreeGrafter"/>
</dbReference>
<comment type="subcellular location">
    <subcellularLocation>
        <location evidence="1 22">Endoplasmic reticulum membrane</location>
        <topology evidence="1 22">Multi-pass membrane protein</topology>
    </subcellularLocation>
</comment>
<comment type="catalytic activity">
    <reaction evidence="18">
        <text>a 1-acylglycerol + an acyl-CoA = a 1,2-diacylglycerol + CoA</text>
        <dbReference type="Rhea" id="RHEA:39943"/>
        <dbReference type="ChEBI" id="CHEBI:35759"/>
        <dbReference type="ChEBI" id="CHEBI:49172"/>
        <dbReference type="ChEBI" id="CHEBI:57287"/>
        <dbReference type="ChEBI" id="CHEBI:58342"/>
    </reaction>
    <physiologicalReaction direction="left-to-right" evidence="18">
        <dbReference type="Rhea" id="RHEA:39944"/>
    </physiologicalReaction>
</comment>
<gene>
    <name evidence="23" type="primary">MOGAT1</name>
</gene>
<comment type="pathway">
    <text evidence="3">Lipid metabolism.</text>
</comment>
<proteinExistence type="inferred from homology"/>
<protein>
    <recommendedName>
        <fullName evidence="22">Acyltransferase</fullName>
        <ecNumber evidence="22">2.3.1.-</ecNumber>
    </recommendedName>
</protein>
<dbReference type="OMA" id="WIKNWTL"/>
<comment type="similarity">
    <text evidence="4 22">Belongs to the diacylglycerol acyltransferase family.</text>
</comment>
<keyword evidence="11" id="KW-0443">Lipid metabolism</keyword>
<evidence type="ECO:0000256" key="6">
    <source>
        <dbReference type="ARBA" id="ARBA00022679"/>
    </source>
</evidence>
<comment type="catalytic activity">
    <reaction evidence="16">
        <text>a 2-acylglycerol + an acyl-CoA = a 2,3-diacyl-sn-glycerol + CoA</text>
        <dbReference type="Rhea" id="RHEA:38467"/>
        <dbReference type="ChEBI" id="CHEBI:17389"/>
        <dbReference type="ChEBI" id="CHEBI:57287"/>
        <dbReference type="ChEBI" id="CHEBI:58342"/>
        <dbReference type="ChEBI" id="CHEBI:75524"/>
    </reaction>
    <physiologicalReaction direction="left-to-right" evidence="16">
        <dbReference type="Rhea" id="RHEA:38468"/>
    </physiologicalReaction>
</comment>
<comment type="catalytic activity">
    <reaction evidence="15">
        <text>a 2-acylglycerol + an acyl-CoA = a 1,2-diacyl-sn-glycerol + CoA</text>
        <dbReference type="Rhea" id="RHEA:32947"/>
        <dbReference type="ChEBI" id="CHEBI:17389"/>
        <dbReference type="ChEBI" id="CHEBI:17815"/>
        <dbReference type="ChEBI" id="CHEBI:57287"/>
        <dbReference type="ChEBI" id="CHEBI:58342"/>
    </reaction>
    <physiologicalReaction direction="left-to-right" evidence="15">
        <dbReference type="Rhea" id="RHEA:32948"/>
    </physiologicalReaction>
</comment>
<name>A0A8D0G9Y9_SPHPU</name>
<evidence type="ECO:0000256" key="19">
    <source>
        <dbReference type="ARBA" id="ARBA00043704"/>
    </source>
</evidence>